<dbReference type="EMBL" id="MLAK01000545">
    <property type="protein sequence ID" value="OHT13242.1"/>
    <property type="molecule type" value="Genomic_DNA"/>
</dbReference>
<dbReference type="PRINTS" id="PR00503">
    <property type="entry name" value="BROMODOMAIN"/>
</dbReference>
<proteinExistence type="predicted"/>
<dbReference type="GO" id="GO:0051123">
    <property type="term" value="P:RNA polymerase II preinitiation complex assembly"/>
    <property type="evidence" value="ECO:0007669"/>
    <property type="project" value="TreeGrafter"/>
</dbReference>
<evidence type="ECO:0000256" key="2">
    <source>
        <dbReference type="ARBA" id="ARBA00023117"/>
    </source>
</evidence>
<evidence type="ECO:0000259" key="6">
    <source>
        <dbReference type="PROSITE" id="PS50014"/>
    </source>
</evidence>
<dbReference type="GO" id="GO:0005669">
    <property type="term" value="C:transcription factor TFIID complex"/>
    <property type="evidence" value="ECO:0007669"/>
    <property type="project" value="InterPro"/>
</dbReference>
<dbReference type="InterPro" id="IPR036427">
    <property type="entry name" value="Bromodomain-like_sf"/>
</dbReference>
<dbReference type="PANTHER" id="PTHR13900">
    <property type="entry name" value="TRANSCRIPTION INITIATION FACTOR TFIID"/>
    <property type="match status" value="1"/>
</dbReference>
<comment type="subcellular location">
    <subcellularLocation>
        <location evidence="1">Nucleus</location>
    </subcellularLocation>
</comment>
<dbReference type="GO" id="GO:0016251">
    <property type="term" value="F:RNA polymerase II general transcription initiation factor activity"/>
    <property type="evidence" value="ECO:0007669"/>
    <property type="project" value="InterPro"/>
</dbReference>
<dbReference type="VEuPathDB" id="TrichDB:TRFO_16688"/>
<evidence type="ECO:0000313" key="7">
    <source>
        <dbReference type="EMBL" id="OHT13242.1"/>
    </source>
</evidence>
<dbReference type="GeneID" id="94833838"/>
<dbReference type="InterPro" id="IPR040240">
    <property type="entry name" value="TAF1"/>
</dbReference>
<accession>A0A1J4KQ54</accession>
<dbReference type="PROSITE" id="PS50014">
    <property type="entry name" value="BROMODOMAIN_2"/>
    <property type="match status" value="1"/>
</dbReference>
<keyword evidence="8" id="KW-1185">Reference proteome</keyword>
<evidence type="ECO:0000256" key="1">
    <source>
        <dbReference type="ARBA" id="ARBA00004123"/>
    </source>
</evidence>
<evidence type="ECO:0000256" key="3">
    <source>
        <dbReference type="ARBA" id="ARBA00023242"/>
    </source>
</evidence>
<feature type="compositionally biased region" description="Basic residues" evidence="5">
    <location>
        <begin position="1118"/>
        <end position="1127"/>
    </location>
</feature>
<feature type="compositionally biased region" description="Acidic residues" evidence="5">
    <location>
        <begin position="1144"/>
        <end position="1153"/>
    </location>
</feature>
<dbReference type="CDD" id="cd04369">
    <property type="entry name" value="Bromodomain"/>
    <property type="match status" value="1"/>
</dbReference>
<dbReference type="SMART" id="SM00297">
    <property type="entry name" value="BROMO"/>
    <property type="match status" value="1"/>
</dbReference>
<evidence type="ECO:0000256" key="5">
    <source>
        <dbReference type="SAM" id="MobiDB-lite"/>
    </source>
</evidence>
<keyword evidence="3" id="KW-0539">Nucleus</keyword>
<protein>
    <submittedName>
        <fullName evidence="7">Bromodomain containing protein</fullName>
    </submittedName>
</protein>
<name>A0A1J4KQ54_9EUKA</name>
<feature type="region of interest" description="Disordered" evidence="5">
    <location>
        <begin position="775"/>
        <end position="810"/>
    </location>
</feature>
<dbReference type="Proteomes" id="UP000179807">
    <property type="component" value="Unassembled WGS sequence"/>
</dbReference>
<comment type="caution">
    <text evidence="7">The sequence shown here is derived from an EMBL/GenBank/DDBJ whole genome shotgun (WGS) entry which is preliminary data.</text>
</comment>
<dbReference type="InterPro" id="IPR001487">
    <property type="entry name" value="Bromodomain"/>
</dbReference>
<dbReference type="Gene3D" id="1.20.920.10">
    <property type="entry name" value="Bromodomain-like"/>
    <property type="match status" value="1"/>
</dbReference>
<dbReference type="PANTHER" id="PTHR13900:SF0">
    <property type="entry name" value="TRANSCRIPTION INITIATION FACTOR TFIID SUBUNIT 1"/>
    <property type="match status" value="1"/>
</dbReference>
<organism evidence="7 8">
    <name type="scientific">Tritrichomonas foetus</name>
    <dbReference type="NCBI Taxonomy" id="1144522"/>
    <lineage>
        <taxon>Eukaryota</taxon>
        <taxon>Metamonada</taxon>
        <taxon>Parabasalia</taxon>
        <taxon>Tritrichomonadida</taxon>
        <taxon>Tritrichomonadidae</taxon>
        <taxon>Tritrichomonas</taxon>
    </lineage>
</organism>
<dbReference type="OrthoDB" id="5752at2759"/>
<evidence type="ECO:0000313" key="8">
    <source>
        <dbReference type="Proteomes" id="UP000179807"/>
    </source>
</evidence>
<dbReference type="RefSeq" id="XP_068366378.1">
    <property type="nucleotide sequence ID" value="XM_068499134.1"/>
</dbReference>
<dbReference type="Pfam" id="PF12157">
    <property type="entry name" value="DUF3591"/>
    <property type="match status" value="1"/>
</dbReference>
<feature type="compositionally biased region" description="Basic and acidic residues" evidence="5">
    <location>
        <begin position="789"/>
        <end position="798"/>
    </location>
</feature>
<dbReference type="GO" id="GO:0004402">
    <property type="term" value="F:histone acetyltransferase activity"/>
    <property type="evidence" value="ECO:0007669"/>
    <property type="project" value="InterPro"/>
</dbReference>
<feature type="domain" description="Bromo" evidence="6">
    <location>
        <begin position="1185"/>
        <end position="1255"/>
    </location>
</feature>
<dbReference type="InterPro" id="IPR022591">
    <property type="entry name" value="TAF1_HAT_dom"/>
</dbReference>
<keyword evidence="2 4" id="KW-0103">Bromodomain</keyword>
<sequence length="1293" mass="149849">MSKHFSVLNTYLAETDNYHNIDDFQYMVDQWKKTNRRRILPSRRNVHINLCPDQQQQPYFEQTEEIIEEEEEMSEEVPQIPPPMAETSQPSSQIPIDDSSFDFPRFAMINQRNFPLIQIRQPPIYNRVPSQQPIQRMHSQLQPGMQQQVQQPIHQPVHQPSMHPGIQSSLQPVMQSLQHHQLIQQGYMPSRTFSTSQLQYQAQASPSQQPIPDDSNQTLKYESFFINSRINQITQQQQRQEGDVRFLNYNQPNPNQLSQLGHLNRQTNMSMNSALYKNINLGMIKNPASAAAHVISAMTPSPSTSSLLTHAQLQSRQLQQQQSQNSQQRNNQPPQILKMYFNQYAEKALWSIIWEPDQCPNIPLVLDRSDRRIKFTDVNEQRNGEQRKIRKWDDMNFENTNYYSELFVSKDSRLDLNLRHSDPALNMSLIEPNITDFENFHHPKFNTEPFINHKLKVTYKMEYDFGENGEAAISPFLKDLQSLSGRRGGLIVVEHTMEALPFIMNVGMASRFITYWHKQTPHDYPKQNLENMHILEPDQTAPFIAQIPRNEPIPSINCLLYSVPVAEHPVNMTDFLLVKSIKKPIFYIRKFKAIYCAGFLEPRQVVMRPATKTAQDFHMDFIKAILINIFRGTEQYPGRRKITVSRIQQEYFPGVNDPKIRTVLRGFAKCRREQGSGFWEKKDVNLDQQFSMIEISPEMVCRYQSMLVGQWKLRKNGVNILTRSKRVYQQIQNLRGELTRKVAEKIEIELMKTPWARTDNFTKAFQGHAVQIEHADDGSQIMRSKSRRGKSENIDGKDPPPVSRRQLAGTDADLRSLTLRELREKLLALGVPPNVIDETSRWKQVDLLRQLANRQKQDGNTSELAQNYSRGPRNDYAASLDAYKKQYQATFENNLSFINTSNPVGSDEQFDDGNILDDISLQMMREDRNDDENEEGFEIIENEDEVRHVQSNTGDPPELVPYGICTCSTKIDWDKLGFSNTNMRTVAKLINVSWNRVDGLHVEVHWRRSPHQIEALKRNTADVYPDQGQKAPSSSEDLEEYILKIKHKTLLDKVRRTRAAVRKKGAKAPVQSYLTVHHQMQLVNDTGSNNLTFHLTPEIMQKIAEASERFKIFEQKVGRSHSKKKKSSSGVSGMSGGNVATGDGSDDDDDDEQEVTVIHRRIGRQNPVVIFNDLLKKLLAKLLQRPGDEFWVFKKPVLKKDVPDYHNFVSNPMCFEDIERKTNNLEYTTISKFYSDVKLIETNCKLYNTGRNDELVALSAKMMKDFQYELSLIREELDQREQEIDPVLRKNQE</sequence>
<dbReference type="GO" id="GO:0017025">
    <property type="term" value="F:TBP-class protein binding"/>
    <property type="evidence" value="ECO:0007669"/>
    <property type="project" value="InterPro"/>
</dbReference>
<reference evidence="7" key="1">
    <citation type="submission" date="2016-10" db="EMBL/GenBank/DDBJ databases">
        <authorList>
            <person name="Benchimol M."/>
            <person name="Almeida L.G."/>
            <person name="Vasconcelos A.T."/>
            <person name="Perreira-Neves A."/>
            <person name="Rosa I.A."/>
            <person name="Tasca T."/>
            <person name="Bogo M.R."/>
            <person name="de Souza W."/>
        </authorList>
    </citation>
    <scope>NUCLEOTIDE SEQUENCE [LARGE SCALE GENOMIC DNA]</scope>
    <source>
        <strain evidence="7">K</strain>
    </source>
</reference>
<gene>
    <name evidence="7" type="ORF">TRFO_16688</name>
</gene>
<feature type="region of interest" description="Disordered" evidence="5">
    <location>
        <begin position="1117"/>
        <end position="1153"/>
    </location>
</feature>
<dbReference type="SUPFAM" id="SSF47370">
    <property type="entry name" value="Bromodomain"/>
    <property type="match status" value="1"/>
</dbReference>
<evidence type="ECO:0000256" key="4">
    <source>
        <dbReference type="PROSITE-ProRule" id="PRU00035"/>
    </source>
</evidence>
<dbReference type="Pfam" id="PF00439">
    <property type="entry name" value="Bromodomain"/>
    <property type="match status" value="1"/>
</dbReference>
<feature type="region of interest" description="Disordered" evidence="5">
    <location>
        <begin position="300"/>
        <end position="333"/>
    </location>
</feature>